<dbReference type="EMBL" id="JADWYS010000001">
    <property type="protein sequence ID" value="MBG9387601.1"/>
    <property type="molecule type" value="Genomic_DNA"/>
</dbReference>
<dbReference type="AlphaFoldDB" id="A0A931MFS7"/>
<evidence type="ECO:0000313" key="4">
    <source>
        <dbReference type="Proteomes" id="UP000651050"/>
    </source>
</evidence>
<evidence type="ECO:0000259" key="2">
    <source>
        <dbReference type="Pfam" id="PF00857"/>
    </source>
</evidence>
<evidence type="ECO:0000313" key="3">
    <source>
        <dbReference type="EMBL" id="MBG9387601.1"/>
    </source>
</evidence>
<comment type="caution">
    <text evidence="3">The sequence shown here is derived from an EMBL/GenBank/DDBJ whole genome shotgun (WGS) entry which is preliminary data.</text>
</comment>
<dbReference type="Gene3D" id="3.40.50.850">
    <property type="entry name" value="Isochorismatase-like"/>
    <property type="match status" value="1"/>
</dbReference>
<dbReference type="InterPro" id="IPR050272">
    <property type="entry name" value="Isochorismatase-like_hydrls"/>
</dbReference>
<dbReference type="Pfam" id="PF00857">
    <property type="entry name" value="Isochorismatase"/>
    <property type="match status" value="1"/>
</dbReference>
<dbReference type="SUPFAM" id="SSF52499">
    <property type="entry name" value="Isochorismatase-like hydrolases"/>
    <property type="match status" value="1"/>
</dbReference>
<feature type="domain" description="Isochorismatase-like" evidence="2">
    <location>
        <begin position="34"/>
        <end position="193"/>
    </location>
</feature>
<organism evidence="3 4">
    <name type="scientific">Caenimonas aquaedulcis</name>
    <dbReference type="NCBI Taxonomy" id="2793270"/>
    <lineage>
        <taxon>Bacteria</taxon>
        <taxon>Pseudomonadati</taxon>
        <taxon>Pseudomonadota</taxon>
        <taxon>Betaproteobacteria</taxon>
        <taxon>Burkholderiales</taxon>
        <taxon>Comamonadaceae</taxon>
        <taxon>Caenimonas</taxon>
    </lineage>
</organism>
<dbReference type="InterPro" id="IPR000868">
    <property type="entry name" value="Isochorismatase-like_dom"/>
</dbReference>
<sequence>MACRTPRKWCPACVRVRKETDVDDKALPKSRRVLLLVDFINPLDFPGSELLAAPAVEAAKAAARLARHMRAAGEAVIYANDNFGSWTSDFNSMVTTLAKGGGPSAAIIRLLRPKRGDLTVLKPMHSAFYGSPLDILLQKMGARSLVIAGLATDICVQLTAADGFLRQMKMHVPEDCTAAEGEDKKQAALAYMREILKCDTAPFLKAHRRKAQ</sequence>
<name>A0A931MFS7_9BURK</name>
<accession>A0A931MFS7</accession>
<dbReference type="Proteomes" id="UP000651050">
    <property type="component" value="Unassembled WGS sequence"/>
</dbReference>
<keyword evidence="4" id="KW-1185">Reference proteome</keyword>
<dbReference type="InterPro" id="IPR036380">
    <property type="entry name" value="Isochorismatase-like_sf"/>
</dbReference>
<protein>
    <submittedName>
        <fullName evidence="3">Cysteine hydrolase</fullName>
    </submittedName>
</protein>
<dbReference type="CDD" id="cd00431">
    <property type="entry name" value="cysteine_hydrolases"/>
    <property type="match status" value="1"/>
</dbReference>
<dbReference type="PANTHER" id="PTHR43540:SF6">
    <property type="entry name" value="ISOCHORISMATASE-LIKE DOMAIN-CONTAINING PROTEIN"/>
    <property type="match status" value="1"/>
</dbReference>
<keyword evidence="1 3" id="KW-0378">Hydrolase</keyword>
<dbReference type="GO" id="GO:0016787">
    <property type="term" value="F:hydrolase activity"/>
    <property type="evidence" value="ECO:0007669"/>
    <property type="project" value="UniProtKB-KW"/>
</dbReference>
<gene>
    <name evidence="3" type="ORF">I5803_06200</name>
</gene>
<evidence type="ECO:0000256" key="1">
    <source>
        <dbReference type="ARBA" id="ARBA00022801"/>
    </source>
</evidence>
<proteinExistence type="predicted"/>
<reference evidence="3" key="1">
    <citation type="submission" date="2020-11" db="EMBL/GenBank/DDBJ databases">
        <title>Bacterial whole genome sequence for Caenimonas sp. DR4.4.</title>
        <authorList>
            <person name="Le V."/>
            <person name="Ko S.-R."/>
            <person name="Ahn C.-Y."/>
            <person name="Oh H.-M."/>
        </authorList>
    </citation>
    <scope>NUCLEOTIDE SEQUENCE</scope>
    <source>
        <strain evidence="3">DR4.4</strain>
    </source>
</reference>
<dbReference type="PANTHER" id="PTHR43540">
    <property type="entry name" value="PEROXYUREIDOACRYLATE/UREIDOACRYLATE AMIDOHYDROLASE-RELATED"/>
    <property type="match status" value="1"/>
</dbReference>